<dbReference type="InterPro" id="IPR050679">
    <property type="entry name" value="Bact_HTH_transcr_reg"/>
</dbReference>
<dbReference type="PANTHER" id="PTHR44846">
    <property type="entry name" value="MANNOSYL-D-GLYCERATE TRANSPORT/METABOLISM SYSTEM REPRESSOR MNGR-RELATED"/>
    <property type="match status" value="1"/>
</dbReference>
<evidence type="ECO:0000256" key="3">
    <source>
        <dbReference type="ARBA" id="ARBA00023163"/>
    </source>
</evidence>
<dbReference type="AlphaFoldDB" id="A0AA94KRV5"/>
<dbReference type="InterPro" id="IPR000524">
    <property type="entry name" value="Tscrpt_reg_HTH_GntR"/>
</dbReference>
<evidence type="ECO:0000259" key="4">
    <source>
        <dbReference type="PROSITE" id="PS50949"/>
    </source>
</evidence>
<organism evidence="5 6">
    <name type="scientific">Kosakonia oryzae</name>
    <dbReference type="NCBI Taxonomy" id="497725"/>
    <lineage>
        <taxon>Bacteria</taxon>
        <taxon>Pseudomonadati</taxon>
        <taxon>Pseudomonadota</taxon>
        <taxon>Gammaproteobacteria</taxon>
        <taxon>Enterobacterales</taxon>
        <taxon>Enterobacteriaceae</taxon>
        <taxon>Kosakonia</taxon>
    </lineage>
</organism>
<dbReference type="Pfam" id="PF00392">
    <property type="entry name" value="GntR"/>
    <property type="match status" value="1"/>
</dbReference>
<dbReference type="PANTHER" id="PTHR44846:SF1">
    <property type="entry name" value="MANNOSYL-D-GLYCERATE TRANSPORT_METABOLISM SYSTEM REPRESSOR MNGR-RELATED"/>
    <property type="match status" value="1"/>
</dbReference>
<evidence type="ECO:0000313" key="5">
    <source>
        <dbReference type="EMBL" id="SFD00663.1"/>
    </source>
</evidence>
<reference evidence="5 6" key="1">
    <citation type="submission" date="2016-10" db="EMBL/GenBank/DDBJ databases">
        <authorList>
            <person name="Varghese N."/>
            <person name="Submissions S."/>
        </authorList>
    </citation>
    <scope>NUCLEOTIDE SEQUENCE [LARGE SCALE GENOMIC DNA]</scope>
    <source>
        <strain evidence="5 6">CGMCC 1.7012</strain>
    </source>
</reference>
<dbReference type="PRINTS" id="PR00035">
    <property type="entry name" value="HTHGNTR"/>
</dbReference>
<proteinExistence type="predicted"/>
<dbReference type="Gene3D" id="3.40.1410.10">
    <property type="entry name" value="Chorismate lyase-like"/>
    <property type="match status" value="1"/>
</dbReference>
<gene>
    <name evidence="5" type="ORF">SAMN05216286_3882</name>
</gene>
<dbReference type="GO" id="GO:0003677">
    <property type="term" value="F:DNA binding"/>
    <property type="evidence" value="ECO:0007669"/>
    <property type="project" value="UniProtKB-KW"/>
</dbReference>
<dbReference type="SMART" id="SM00866">
    <property type="entry name" value="UTRA"/>
    <property type="match status" value="1"/>
</dbReference>
<dbReference type="InterPro" id="IPR036388">
    <property type="entry name" value="WH-like_DNA-bd_sf"/>
</dbReference>
<dbReference type="EMBL" id="FOKO01000005">
    <property type="protein sequence ID" value="SFD00663.1"/>
    <property type="molecule type" value="Genomic_DNA"/>
</dbReference>
<keyword evidence="2" id="KW-0238">DNA-binding</keyword>
<feature type="domain" description="HTH gntR-type" evidence="4">
    <location>
        <begin position="12"/>
        <end position="80"/>
    </location>
</feature>
<keyword evidence="3" id="KW-0804">Transcription</keyword>
<evidence type="ECO:0000313" key="6">
    <source>
        <dbReference type="Proteomes" id="UP000182314"/>
    </source>
</evidence>
<dbReference type="InterPro" id="IPR036390">
    <property type="entry name" value="WH_DNA-bd_sf"/>
</dbReference>
<dbReference type="SMART" id="SM00345">
    <property type="entry name" value="HTH_GNTR"/>
    <property type="match status" value="1"/>
</dbReference>
<dbReference type="PROSITE" id="PS50949">
    <property type="entry name" value="HTH_GNTR"/>
    <property type="match status" value="1"/>
</dbReference>
<dbReference type="GO" id="GO:0003700">
    <property type="term" value="F:DNA-binding transcription factor activity"/>
    <property type="evidence" value="ECO:0007669"/>
    <property type="project" value="InterPro"/>
</dbReference>
<dbReference type="Gene3D" id="1.10.10.10">
    <property type="entry name" value="Winged helix-like DNA-binding domain superfamily/Winged helix DNA-binding domain"/>
    <property type="match status" value="1"/>
</dbReference>
<keyword evidence="1" id="KW-0805">Transcription regulation</keyword>
<accession>A0AA94KRV5</accession>
<evidence type="ECO:0000256" key="2">
    <source>
        <dbReference type="ARBA" id="ARBA00023125"/>
    </source>
</evidence>
<dbReference type="KEGG" id="kor:AWR26_23165"/>
<dbReference type="InterPro" id="IPR028978">
    <property type="entry name" value="Chorismate_lyase_/UTRA_dom_sf"/>
</dbReference>
<protein>
    <submittedName>
        <fullName evidence="5">GntR family transcriptional regulator</fullName>
    </submittedName>
</protein>
<name>A0AA94KRV5_9ENTR</name>
<comment type="caution">
    <text evidence="5">The sequence shown here is derived from an EMBL/GenBank/DDBJ whole genome shotgun (WGS) entry which is preliminary data.</text>
</comment>
<dbReference type="SUPFAM" id="SSF46785">
    <property type="entry name" value="Winged helix' DNA-binding domain"/>
    <property type="match status" value="1"/>
</dbReference>
<dbReference type="Pfam" id="PF07702">
    <property type="entry name" value="UTRA"/>
    <property type="match status" value="1"/>
</dbReference>
<dbReference type="GO" id="GO:0045892">
    <property type="term" value="P:negative regulation of DNA-templated transcription"/>
    <property type="evidence" value="ECO:0007669"/>
    <property type="project" value="TreeGrafter"/>
</dbReference>
<dbReference type="SUPFAM" id="SSF64288">
    <property type="entry name" value="Chorismate lyase-like"/>
    <property type="match status" value="1"/>
</dbReference>
<dbReference type="Proteomes" id="UP000182314">
    <property type="component" value="Unassembled WGS sequence"/>
</dbReference>
<evidence type="ECO:0000256" key="1">
    <source>
        <dbReference type="ARBA" id="ARBA00023015"/>
    </source>
</evidence>
<dbReference type="InterPro" id="IPR011663">
    <property type="entry name" value="UTRA"/>
</dbReference>
<sequence>MNSPVKQTRRPRRSYLDARKKLLGILNSPDFNSGDQIPAERELSELLGISRVTVRKIITELIDEGVLERRGNQGTWLVDTAIERPLQPALGISKILELNGAVPSSQLIYFHISAASARIARLLHIEEGDPLVMLKRLRLADGHPFCIETSYLPQARVAGLSADMLEKEGSLYRLLAERYAIHDVYDEGTIRAAAMSEEEHQLLQAKPESPALVYRGVIYDSQHQPIEYLVSVNHPQRVAFRINGGLKEVNLHAGT</sequence>